<comment type="caution">
    <text evidence="1">The sequence shown here is derived from an EMBL/GenBank/DDBJ whole genome shotgun (WGS) entry which is preliminary data.</text>
</comment>
<dbReference type="STRING" id="1358809.S7XLR3"/>
<keyword evidence="2" id="KW-1185">Reference proteome</keyword>
<sequence length="243" mass="28367">MFNKKIYHLCPMSKQTVFISQDDHHSILIAEKKDKFFVFDLDETLYSVGNPLAIHIDTQPLELLKRHSHIIDPLETKKQYFEKYGLACKGFFKDGLITPEEYDGYFVSAKYESWLKGEWDVKSLMDKIPYKKAVFSNSPKNHIVWSLEAMGLQDYFDYVVYADYYSENIICKPMDEALSIIEKIANVESNEHIYFFDDSHLNASAAIKRGWNVHHITKKNTILHLIPEIMESLKGEVKITNEE</sequence>
<dbReference type="PANTHER" id="PTHR47438">
    <property type="entry name" value="PHOSPHATE METABOLISM PROTEIN 8-RELATED"/>
    <property type="match status" value="1"/>
</dbReference>
<reference evidence="2" key="1">
    <citation type="journal article" date="2013" name="PLoS Genet.">
        <title>The genome of Spraguea lophii and the basis of host-microsporidian interactions.</title>
        <authorList>
            <person name="Campbell S.E."/>
            <person name="Williams T.A."/>
            <person name="Yousuf A."/>
            <person name="Soanes D.M."/>
            <person name="Paszkiewicz K.H."/>
            <person name="Williams B.A.P."/>
        </authorList>
    </citation>
    <scope>NUCLEOTIDE SEQUENCE [LARGE SCALE GENOMIC DNA]</scope>
    <source>
        <strain evidence="2">42_110</strain>
    </source>
</reference>
<dbReference type="PANTHER" id="PTHR47438:SF1">
    <property type="entry name" value="PHOSPHATE METABOLISM PROTEIN 8-RELATED"/>
    <property type="match status" value="1"/>
</dbReference>
<accession>S7XLR3</accession>
<dbReference type="AlphaFoldDB" id="S7XLR3"/>
<name>S7XLR3_SPRLO</name>
<dbReference type="HOGENOM" id="CLU_059493_1_1_1"/>
<dbReference type="Gene3D" id="1.10.150.450">
    <property type="match status" value="1"/>
</dbReference>
<dbReference type="InterPro" id="IPR052791">
    <property type="entry name" value="SSM1_domain"/>
</dbReference>
<dbReference type="SUPFAM" id="SSF56784">
    <property type="entry name" value="HAD-like"/>
    <property type="match status" value="1"/>
</dbReference>
<dbReference type="GO" id="GO:0009166">
    <property type="term" value="P:nucleotide catabolic process"/>
    <property type="evidence" value="ECO:0007669"/>
    <property type="project" value="TreeGrafter"/>
</dbReference>
<dbReference type="InParanoid" id="S7XLR3"/>
<gene>
    <name evidence="1" type="ORF">SLOPH_1531</name>
</gene>
<dbReference type="Gene3D" id="3.40.50.1000">
    <property type="entry name" value="HAD superfamily/HAD-like"/>
    <property type="match status" value="1"/>
</dbReference>
<dbReference type="FunCoup" id="S7XLR3">
    <property type="interactions" value="120"/>
</dbReference>
<evidence type="ECO:0000313" key="1">
    <source>
        <dbReference type="EMBL" id="EPR80019.1"/>
    </source>
</evidence>
<dbReference type="EMBL" id="ATCN01000038">
    <property type="protein sequence ID" value="EPR80019.1"/>
    <property type="molecule type" value="Genomic_DNA"/>
</dbReference>
<dbReference type="InterPro" id="IPR036412">
    <property type="entry name" value="HAD-like_sf"/>
</dbReference>
<dbReference type="OrthoDB" id="2195201at2759"/>
<protein>
    <submittedName>
        <fullName evidence="1">Pyrimidine 5'-nucleotidase</fullName>
    </submittedName>
</protein>
<dbReference type="GO" id="GO:0006206">
    <property type="term" value="P:pyrimidine nucleobase metabolic process"/>
    <property type="evidence" value="ECO:0007669"/>
    <property type="project" value="TreeGrafter"/>
</dbReference>
<dbReference type="InterPro" id="IPR023214">
    <property type="entry name" value="HAD_sf"/>
</dbReference>
<evidence type="ECO:0000313" key="2">
    <source>
        <dbReference type="Proteomes" id="UP000014978"/>
    </source>
</evidence>
<proteinExistence type="predicted"/>
<dbReference type="VEuPathDB" id="MicrosporidiaDB:SLOPH_1531"/>
<dbReference type="OMA" id="FTNGLKC"/>
<dbReference type="Proteomes" id="UP000014978">
    <property type="component" value="Unassembled WGS sequence"/>
</dbReference>
<organism evidence="1 2">
    <name type="scientific">Spraguea lophii (strain 42_110)</name>
    <name type="common">Microsporidian parasite</name>
    <dbReference type="NCBI Taxonomy" id="1358809"/>
    <lineage>
        <taxon>Eukaryota</taxon>
        <taxon>Fungi</taxon>
        <taxon>Fungi incertae sedis</taxon>
        <taxon>Microsporidia</taxon>
        <taxon>Spragueidae</taxon>
        <taxon>Spraguea</taxon>
    </lineage>
</organism>
<dbReference type="GO" id="GO:0008252">
    <property type="term" value="F:nucleotidase activity"/>
    <property type="evidence" value="ECO:0007669"/>
    <property type="project" value="TreeGrafter"/>
</dbReference>